<dbReference type="EMBL" id="JAHHQF010000098">
    <property type="protein sequence ID" value="MBT9283384.1"/>
    <property type="molecule type" value="Genomic_DNA"/>
</dbReference>
<protein>
    <submittedName>
        <fullName evidence="7">DsbA family protein</fullName>
    </submittedName>
</protein>
<dbReference type="PANTHER" id="PTHR13887">
    <property type="entry name" value="GLUTATHIONE S-TRANSFERASE KAPPA"/>
    <property type="match status" value="1"/>
</dbReference>
<feature type="domain" description="Thioredoxin" evidence="6">
    <location>
        <begin position="36"/>
        <end position="167"/>
    </location>
</feature>
<dbReference type="Proteomes" id="UP000748108">
    <property type="component" value="Unassembled WGS sequence"/>
</dbReference>
<keyword evidence="2" id="KW-0732">Signal</keyword>
<evidence type="ECO:0000313" key="8">
    <source>
        <dbReference type="Proteomes" id="UP000748108"/>
    </source>
</evidence>
<evidence type="ECO:0000259" key="6">
    <source>
        <dbReference type="PROSITE" id="PS51352"/>
    </source>
</evidence>
<keyword evidence="3" id="KW-0560">Oxidoreductase</keyword>
<dbReference type="PANTHER" id="PTHR13887:SF14">
    <property type="entry name" value="DISULFIDE BOND FORMATION PROTEIN D"/>
    <property type="match status" value="1"/>
</dbReference>
<dbReference type="CDD" id="cd02972">
    <property type="entry name" value="DsbA_family"/>
    <property type="match status" value="1"/>
</dbReference>
<dbReference type="PROSITE" id="PS51352">
    <property type="entry name" value="THIOREDOXIN_2"/>
    <property type="match status" value="1"/>
</dbReference>
<sequence>MDTRIKPLALLLVLVSVLLVVQVALSATILRHLARLEAGHSLEAGTDQAINPEPSVPRSNSQEVFAYVKEASVGDAFVRGDPSAPVTIIEFSDFQCPFCNQAYLILKQLLQNYQGKIKLAYRHYPLASHEYAYLAALAAEAAGEQGKFWEMHDLLFESVAKEGPTAR</sequence>
<organism evidence="7 8">
    <name type="scientific">Hydrogenibacillus schlegelii</name>
    <name type="common">Bacillus schlegelii</name>
    <dbReference type="NCBI Taxonomy" id="1484"/>
    <lineage>
        <taxon>Bacteria</taxon>
        <taxon>Bacillati</taxon>
        <taxon>Bacillota</taxon>
        <taxon>Bacilli</taxon>
        <taxon>Bacillales</taxon>
        <taxon>Bacillales Family X. Incertae Sedis</taxon>
        <taxon>Hydrogenibacillus</taxon>
    </lineage>
</organism>
<evidence type="ECO:0000256" key="1">
    <source>
        <dbReference type="ARBA" id="ARBA00005791"/>
    </source>
</evidence>
<keyword evidence="4" id="KW-1015">Disulfide bond</keyword>
<gene>
    <name evidence="7" type="ORF">KM312_12235</name>
</gene>
<evidence type="ECO:0000256" key="4">
    <source>
        <dbReference type="ARBA" id="ARBA00023157"/>
    </source>
</evidence>
<name>A0A947CYA0_HYDSH</name>
<dbReference type="InterPro" id="IPR012336">
    <property type="entry name" value="Thioredoxin-like_fold"/>
</dbReference>
<proteinExistence type="inferred from homology"/>
<evidence type="ECO:0000256" key="5">
    <source>
        <dbReference type="ARBA" id="ARBA00023284"/>
    </source>
</evidence>
<evidence type="ECO:0000256" key="3">
    <source>
        <dbReference type="ARBA" id="ARBA00023002"/>
    </source>
</evidence>
<evidence type="ECO:0000256" key="2">
    <source>
        <dbReference type="ARBA" id="ARBA00022729"/>
    </source>
</evidence>
<comment type="caution">
    <text evidence="7">The sequence shown here is derived from an EMBL/GenBank/DDBJ whole genome shotgun (WGS) entry which is preliminary data.</text>
</comment>
<dbReference type="InterPro" id="IPR036249">
    <property type="entry name" value="Thioredoxin-like_sf"/>
</dbReference>
<dbReference type="InterPro" id="IPR013766">
    <property type="entry name" value="Thioredoxin_domain"/>
</dbReference>
<accession>A0A947CYA0</accession>
<dbReference type="AlphaFoldDB" id="A0A947CYA0"/>
<dbReference type="Gene3D" id="3.40.30.10">
    <property type="entry name" value="Glutaredoxin"/>
    <property type="match status" value="1"/>
</dbReference>
<dbReference type="GO" id="GO:0016491">
    <property type="term" value="F:oxidoreductase activity"/>
    <property type="evidence" value="ECO:0007669"/>
    <property type="project" value="UniProtKB-KW"/>
</dbReference>
<reference evidence="7" key="1">
    <citation type="journal article" date="2021" name="Microbiology">
        <title>Metagenomic Analysis of the Microbial Community in the Underground Coal Fire Area (Kemerovo Region, Russia) Revealed Predominance of Thermophilic Members of the Phyla Deinococcus-thermus, Aquificae, and Firmicutes.</title>
        <authorList>
            <person name="Kadnikov V."/>
            <person name="Mardanov A.V."/>
            <person name="Beletsky A.V."/>
            <person name="Karnachuk O.V."/>
            <person name="Ravin N.V."/>
        </authorList>
    </citation>
    <scope>NUCLEOTIDE SEQUENCE</scope>
    <source>
        <strain evidence="7">RBS10-49</strain>
    </source>
</reference>
<comment type="similarity">
    <text evidence="1">Belongs to the thioredoxin family. DsbA subfamily.</text>
</comment>
<evidence type="ECO:0000313" key="7">
    <source>
        <dbReference type="EMBL" id="MBT9283384.1"/>
    </source>
</evidence>
<dbReference type="SUPFAM" id="SSF52833">
    <property type="entry name" value="Thioredoxin-like"/>
    <property type="match status" value="1"/>
</dbReference>
<keyword evidence="5" id="KW-0676">Redox-active center</keyword>
<dbReference type="Pfam" id="PF13462">
    <property type="entry name" value="Thioredoxin_4"/>
    <property type="match status" value="1"/>
</dbReference>